<reference evidence="1 2" key="1">
    <citation type="submission" date="2016-10" db="EMBL/GenBank/DDBJ databases">
        <authorList>
            <person name="de Groot N.N."/>
        </authorList>
    </citation>
    <scope>NUCLEOTIDE SEQUENCE [LARGE SCALE GENOMIC DNA]</scope>
    <source>
        <strain evidence="1 2">DSM 6059</strain>
    </source>
</reference>
<name>A0A1I1R0J0_9GAMM</name>
<dbReference type="EMBL" id="FOLO01000045">
    <property type="protein sequence ID" value="SFD27737.1"/>
    <property type="molecule type" value="Genomic_DNA"/>
</dbReference>
<accession>A0A1I1R0J0</accession>
<dbReference type="RefSeq" id="WP_177208115.1">
    <property type="nucleotide sequence ID" value="NZ_FOLO01000045.1"/>
</dbReference>
<keyword evidence="2" id="KW-1185">Reference proteome</keyword>
<evidence type="ECO:0000313" key="2">
    <source>
        <dbReference type="Proteomes" id="UP000198862"/>
    </source>
</evidence>
<gene>
    <name evidence="1" type="ORF">SAMN02745724_04071</name>
</gene>
<protein>
    <submittedName>
        <fullName evidence="1">Uncharacterized protein</fullName>
    </submittedName>
</protein>
<dbReference type="Proteomes" id="UP000198862">
    <property type="component" value="Unassembled WGS sequence"/>
</dbReference>
<organism evidence="1 2">
    <name type="scientific">Pseudoalteromonas denitrificans DSM 6059</name>
    <dbReference type="NCBI Taxonomy" id="1123010"/>
    <lineage>
        <taxon>Bacteria</taxon>
        <taxon>Pseudomonadati</taxon>
        <taxon>Pseudomonadota</taxon>
        <taxon>Gammaproteobacteria</taxon>
        <taxon>Alteromonadales</taxon>
        <taxon>Pseudoalteromonadaceae</taxon>
        <taxon>Pseudoalteromonas</taxon>
    </lineage>
</organism>
<proteinExistence type="predicted"/>
<dbReference type="AlphaFoldDB" id="A0A1I1R0J0"/>
<evidence type="ECO:0000313" key="1">
    <source>
        <dbReference type="EMBL" id="SFD27737.1"/>
    </source>
</evidence>
<sequence>MKLKLNKKKLKNLSDDNKSLPVKMTPQIGGAAPPPSHFCNTKDTCDTYTFVTFYCY</sequence>